<dbReference type="InterPro" id="IPR036383">
    <property type="entry name" value="TSP1_rpt_sf"/>
</dbReference>
<dbReference type="GO" id="GO:0046872">
    <property type="term" value="F:metal ion binding"/>
    <property type="evidence" value="ECO:0007669"/>
    <property type="project" value="UniProtKB-KW"/>
</dbReference>
<comment type="caution">
    <text evidence="8">Lacks conserved residue(s) required for the propagation of feature annotation.</text>
</comment>
<accession>A7SQN1</accession>
<dbReference type="OMA" id="HYNGERN"/>
<organism evidence="12 13">
    <name type="scientific">Nematostella vectensis</name>
    <name type="common">Starlet sea anemone</name>
    <dbReference type="NCBI Taxonomy" id="45351"/>
    <lineage>
        <taxon>Eukaryota</taxon>
        <taxon>Metazoa</taxon>
        <taxon>Cnidaria</taxon>
        <taxon>Anthozoa</taxon>
        <taxon>Hexacorallia</taxon>
        <taxon>Actiniaria</taxon>
        <taxon>Edwardsiidae</taxon>
        <taxon>Nematostella</taxon>
    </lineage>
</organism>
<comment type="cofactor">
    <cofactor evidence="6">
        <name>Zn(2+)</name>
        <dbReference type="ChEBI" id="CHEBI:29105"/>
    </cofactor>
    <text evidence="6">Binds 1 zinc ion per subunit.</text>
</comment>
<dbReference type="FunFam" id="2.20.100.10:FF:000001">
    <property type="entry name" value="semaphorin-5A isoform X1"/>
    <property type="match status" value="1"/>
</dbReference>
<feature type="binding site" evidence="6">
    <location>
        <position position="419"/>
    </location>
    <ligand>
        <name>Ca(2+)</name>
        <dbReference type="ChEBI" id="CHEBI:29108"/>
        <label>1</label>
    </ligand>
</feature>
<dbReference type="Pfam" id="PF00090">
    <property type="entry name" value="TSP_1"/>
    <property type="match status" value="1"/>
</dbReference>
<dbReference type="SMART" id="SM00209">
    <property type="entry name" value="TSP1"/>
    <property type="match status" value="1"/>
</dbReference>
<dbReference type="eggNOG" id="KOG3538">
    <property type="taxonomic scope" value="Eukaryota"/>
</dbReference>
<dbReference type="Gene3D" id="3.40.390.10">
    <property type="entry name" value="Collagenase (Catalytic Domain)"/>
    <property type="match status" value="1"/>
</dbReference>
<dbReference type="PANTHER" id="PTHR13723:SF200">
    <property type="entry name" value="ADAM METALLOPEPTIDASE WITH THROMBOSPONDIN TYPE 1 MOTIF B, ISOFORM B"/>
    <property type="match status" value="1"/>
</dbReference>
<dbReference type="InterPro" id="IPR013273">
    <property type="entry name" value="ADAMTS/ADAMTS-like"/>
</dbReference>
<dbReference type="PROSITE" id="PS50215">
    <property type="entry name" value="ADAM_MEPRO"/>
    <property type="match status" value="1"/>
</dbReference>
<keyword evidence="3 7" id="KW-1015">Disulfide bond</keyword>
<dbReference type="GO" id="GO:0031012">
    <property type="term" value="C:extracellular matrix"/>
    <property type="evidence" value="ECO:0000318"/>
    <property type="project" value="GO_Central"/>
</dbReference>
<feature type="active site" evidence="5 8">
    <location>
        <position position="369"/>
    </location>
</feature>
<dbReference type="HOGENOM" id="CLU_000660_1_2_1"/>
<dbReference type="PANTHER" id="PTHR13723">
    <property type="entry name" value="ADAMTS A DISINTEGRIN AND METALLOPROTEASE WITH THROMBOSPONDIN MOTIFS PROTEASE"/>
    <property type="match status" value="1"/>
</dbReference>
<dbReference type="GO" id="GO:0005576">
    <property type="term" value="C:extracellular region"/>
    <property type="evidence" value="ECO:0007669"/>
    <property type="project" value="UniProtKB-SubCell"/>
</dbReference>
<dbReference type="InterPro" id="IPR002870">
    <property type="entry name" value="Peptidase_M12B_N"/>
</dbReference>
<evidence type="ECO:0000313" key="12">
    <source>
        <dbReference type="EMBL" id="EDO33994.1"/>
    </source>
</evidence>
<comment type="subcellular location">
    <subcellularLocation>
        <location evidence="1">Secreted</location>
    </subcellularLocation>
</comment>
<feature type="region of interest" description="Disordered" evidence="9">
    <location>
        <begin position="187"/>
        <end position="216"/>
    </location>
</feature>
<evidence type="ECO:0000256" key="10">
    <source>
        <dbReference type="SAM" id="Phobius"/>
    </source>
</evidence>
<evidence type="ECO:0000256" key="6">
    <source>
        <dbReference type="PIRSR" id="PIRSR613273-2"/>
    </source>
</evidence>
<evidence type="ECO:0000313" key="13">
    <source>
        <dbReference type="Proteomes" id="UP000001593"/>
    </source>
</evidence>
<feature type="binding site" evidence="6">
    <location>
        <position position="226"/>
    </location>
    <ligand>
        <name>Ca(2+)</name>
        <dbReference type="ChEBI" id="CHEBI:29108"/>
        <label>2</label>
    </ligand>
</feature>
<dbReference type="GO" id="GO:0030198">
    <property type="term" value="P:extracellular matrix organization"/>
    <property type="evidence" value="ECO:0000318"/>
    <property type="project" value="GO_Central"/>
</dbReference>
<dbReference type="Gene3D" id="2.60.120.830">
    <property type="match status" value="1"/>
</dbReference>
<evidence type="ECO:0000259" key="11">
    <source>
        <dbReference type="PROSITE" id="PS50215"/>
    </source>
</evidence>
<keyword evidence="10" id="KW-0812">Transmembrane</keyword>
<dbReference type="PhylomeDB" id="A7SQN1"/>
<feature type="binding site" evidence="6">
    <location>
        <position position="226"/>
    </location>
    <ligand>
        <name>Ca(2+)</name>
        <dbReference type="ChEBI" id="CHEBI:29108"/>
        <label>1</label>
    </ligand>
</feature>
<feature type="disulfide bond" evidence="7">
    <location>
        <begin position="329"/>
        <end position="334"/>
    </location>
</feature>
<feature type="disulfide bond" evidence="7">
    <location>
        <begin position="495"/>
        <end position="534"/>
    </location>
</feature>
<dbReference type="Proteomes" id="UP000001593">
    <property type="component" value="Unassembled WGS sequence"/>
</dbReference>
<evidence type="ECO:0000256" key="7">
    <source>
        <dbReference type="PIRSR" id="PIRSR613273-3"/>
    </source>
</evidence>
<dbReference type="Gene3D" id="2.20.100.10">
    <property type="entry name" value="Thrombospondin type-1 (TSP1) repeat"/>
    <property type="match status" value="1"/>
</dbReference>
<dbReference type="InterPro" id="IPR001590">
    <property type="entry name" value="Peptidase_M12B"/>
</dbReference>
<dbReference type="EMBL" id="DS469748">
    <property type="protein sequence ID" value="EDO33994.1"/>
    <property type="molecule type" value="Genomic_DNA"/>
</dbReference>
<evidence type="ECO:0000256" key="8">
    <source>
        <dbReference type="PROSITE-ProRule" id="PRU00276"/>
    </source>
</evidence>
<feature type="binding site" evidence="6 8">
    <location>
        <position position="368"/>
    </location>
    <ligand>
        <name>Zn(2+)</name>
        <dbReference type="ChEBI" id="CHEBI:29105"/>
        <note>catalytic</note>
    </ligand>
</feature>
<keyword evidence="6" id="KW-0106">Calcium</keyword>
<evidence type="ECO:0000256" key="2">
    <source>
        <dbReference type="ARBA" id="ARBA00022525"/>
    </source>
</evidence>
<dbReference type="InterPro" id="IPR050439">
    <property type="entry name" value="ADAMTS_ADAMTS-like"/>
</dbReference>
<keyword evidence="10" id="KW-1133">Transmembrane helix</keyword>
<feature type="transmembrane region" description="Helical" evidence="10">
    <location>
        <begin position="21"/>
        <end position="40"/>
    </location>
</feature>
<feature type="disulfide bond" evidence="7">
    <location>
        <begin position="346"/>
        <end position="419"/>
    </location>
</feature>
<dbReference type="GO" id="GO:0006508">
    <property type="term" value="P:proteolysis"/>
    <property type="evidence" value="ECO:0000318"/>
    <property type="project" value="GO_Central"/>
</dbReference>
<dbReference type="InterPro" id="IPR024079">
    <property type="entry name" value="MetalloPept_cat_dom_sf"/>
</dbReference>
<feature type="disulfide bond" evidence="7">
    <location>
        <begin position="491"/>
        <end position="529"/>
    </location>
</feature>
<keyword evidence="2" id="KW-0964">Secreted</keyword>
<reference evidence="12 13" key="1">
    <citation type="journal article" date="2007" name="Science">
        <title>Sea anemone genome reveals ancestral eumetazoan gene repertoire and genomic organization.</title>
        <authorList>
            <person name="Putnam N.H."/>
            <person name="Srivastava M."/>
            <person name="Hellsten U."/>
            <person name="Dirks B."/>
            <person name="Chapman J."/>
            <person name="Salamov A."/>
            <person name="Terry A."/>
            <person name="Shapiro H."/>
            <person name="Lindquist E."/>
            <person name="Kapitonov V.V."/>
            <person name="Jurka J."/>
            <person name="Genikhovich G."/>
            <person name="Grigoriev I.V."/>
            <person name="Lucas S.M."/>
            <person name="Steele R.E."/>
            <person name="Finnerty J.R."/>
            <person name="Technau U."/>
            <person name="Martindale M.Q."/>
            <person name="Rokhsar D.S."/>
        </authorList>
    </citation>
    <scope>NUCLEOTIDE SEQUENCE [LARGE SCALE GENOMIC DNA]</scope>
    <source>
        <strain evidence="13">CH2 X CH6</strain>
    </source>
</reference>
<sequence length="800" mass="88627">MAIDCDFGHSSRHQTLDKPKVLGVLSQFFLSGFLWLVRVVTYQKNLQPASIPKDRELVPDYEITQLSNHRAPRDLHDNHRLHSLKAFDKDFQLSLQPAEDVVSPQLVLMRRRPGDVWTKELYTPKGTFLQGHVTQDPRSHVAVRELGSNQLSGAIISDGHEYKIEPVPHHIRRKMNLEGHRHHVISRRSLRSKGSHAEPLKVPGKSTEQYTTSKRTRRSLDPKVIEVMMTLDKPSVDFYGNQSMNYVLGVANMVHRLYRDKSIGFDCSFTLTKVFLIESYLAELDINLNEIGSASKYLSVFSKWFQTVNTPAGSVEHFDNAVMLTRDICGTNSCQLDGLAYFGYPCSTSLGASVNDAHGVSAAFSVAHEVAHNFGVDHDSGSCYDGFIMSAGQATGVNAFKWSACSRTTLTRVFSQVTCYDNKPPKEIILPSLPPGYEFDGDQQCKFIYGSQYTLCPVTTWCVSGHCVSVGTSLPPPINGGWGAWGPYGACSRTCGGGVRHRSRKCDSPSPQLGGKPCEGKPIGEWVICNQQDCPPGGDSYRTLQCKAKSSSYDKYYPYGDPCTLWCIEGSSATIEGYVEDGTKYDPSDPKNRDICIDGVRVAVGCDDIIGSGNIFDRCFKCKADGGSCIRKEFSYTKNWVKFGLDNADPMLELPNGTTRCVIRENSPTKNIVVMKIKNSQELIFPNAISGSKDVAGTTVHYIRGGPSSEEKMYFDGPTTQALVPLFAYFGTTNVGYTITYHEPGLAAQTAFVWKTHYTGNCSKSCAQGNDHTETSNDFNNHTYYAFYLPSVDTSSSRFE</sequence>
<evidence type="ECO:0000256" key="3">
    <source>
        <dbReference type="ARBA" id="ARBA00023157"/>
    </source>
</evidence>
<feature type="domain" description="Peptidase M12B" evidence="11">
    <location>
        <begin position="223"/>
        <end position="416"/>
    </location>
</feature>
<feature type="binding site" evidence="6 8">
    <location>
        <position position="372"/>
    </location>
    <ligand>
        <name>Zn(2+)</name>
        <dbReference type="ChEBI" id="CHEBI:29105"/>
        <note>catalytic</note>
    </ligand>
</feature>
<dbReference type="PROSITE" id="PS50092">
    <property type="entry name" value="TSP1"/>
    <property type="match status" value="1"/>
</dbReference>
<name>A7SQN1_NEMVE</name>
<dbReference type="InterPro" id="IPR000884">
    <property type="entry name" value="TSP1_rpt"/>
</dbReference>
<dbReference type="InParanoid" id="A7SQN1"/>
<evidence type="ECO:0000256" key="4">
    <source>
        <dbReference type="ARBA" id="ARBA00023180"/>
    </source>
</evidence>
<dbReference type="PRINTS" id="PR01857">
    <property type="entry name" value="ADAMTSFAMILY"/>
</dbReference>
<keyword evidence="6 8" id="KW-0479">Metal-binding</keyword>
<feature type="binding site" evidence="6 8">
    <location>
        <position position="378"/>
    </location>
    <ligand>
        <name>Zn(2+)</name>
        <dbReference type="ChEBI" id="CHEBI:29105"/>
        <note>catalytic</note>
    </ligand>
</feature>
<keyword evidence="13" id="KW-1185">Reference proteome</keyword>
<keyword evidence="10" id="KW-0472">Membrane</keyword>
<protein>
    <recommendedName>
        <fullName evidence="11">Peptidase M12B domain-containing protein</fullName>
    </recommendedName>
</protein>
<keyword evidence="4" id="KW-0325">Glycoprotein</keyword>
<evidence type="ECO:0000256" key="9">
    <source>
        <dbReference type="SAM" id="MobiDB-lite"/>
    </source>
</evidence>
<gene>
    <name evidence="12" type="ORF">NEMVEDRAFT_v1g215900</name>
</gene>
<dbReference type="GO" id="GO:0004222">
    <property type="term" value="F:metalloendopeptidase activity"/>
    <property type="evidence" value="ECO:0000318"/>
    <property type="project" value="GO_Central"/>
</dbReference>
<dbReference type="SUPFAM" id="SSF82895">
    <property type="entry name" value="TSP-1 type 1 repeat"/>
    <property type="match status" value="1"/>
</dbReference>
<evidence type="ECO:0000256" key="1">
    <source>
        <dbReference type="ARBA" id="ARBA00004613"/>
    </source>
</evidence>
<dbReference type="Pfam" id="PF01562">
    <property type="entry name" value="Pep_M12B_propep"/>
    <property type="match status" value="1"/>
</dbReference>
<feature type="disulfide bond" evidence="7">
    <location>
        <begin position="383"/>
        <end position="405"/>
    </location>
</feature>
<proteinExistence type="predicted"/>
<dbReference type="AlphaFoldDB" id="A7SQN1"/>
<feature type="disulfide bond" evidence="7">
    <location>
        <begin position="506"/>
        <end position="518"/>
    </location>
</feature>
<dbReference type="SUPFAM" id="SSF55486">
    <property type="entry name" value="Metalloproteases ('zincins'), catalytic domain"/>
    <property type="match status" value="1"/>
</dbReference>
<dbReference type="Pfam" id="PF13688">
    <property type="entry name" value="Reprolysin_5"/>
    <property type="match status" value="1"/>
</dbReference>
<keyword evidence="6 8" id="KW-0862">Zinc</keyword>
<feature type="binding site" evidence="6">
    <location>
        <position position="319"/>
    </location>
    <ligand>
        <name>Ca(2+)</name>
        <dbReference type="ChEBI" id="CHEBI:29108"/>
        <label>1</label>
    </ligand>
</feature>
<evidence type="ECO:0000256" key="5">
    <source>
        <dbReference type="PIRSR" id="PIRSR613273-1"/>
    </source>
</evidence>